<keyword evidence="1" id="KW-0472">Membrane</keyword>
<dbReference type="Proteomes" id="UP000054342">
    <property type="component" value="Unassembled WGS sequence"/>
</dbReference>
<keyword evidence="1" id="KW-0812">Transmembrane</keyword>
<proteinExistence type="predicted"/>
<feature type="transmembrane region" description="Helical" evidence="1">
    <location>
        <begin position="18"/>
        <end position="39"/>
    </location>
</feature>
<dbReference type="AlphaFoldDB" id="A0A0D2BGA5"/>
<organism evidence="2 3">
    <name type="scientific">Exophiala xenobiotica</name>
    <dbReference type="NCBI Taxonomy" id="348802"/>
    <lineage>
        <taxon>Eukaryota</taxon>
        <taxon>Fungi</taxon>
        <taxon>Dikarya</taxon>
        <taxon>Ascomycota</taxon>
        <taxon>Pezizomycotina</taxon>
        <taxon>Eurotiomycetes</taxon>
        <taxon>Chaetothyriomycetidae</taxon>
        <taxon>Chaetothyriales</taxon>
        <taxon>Herpotrichiellaceae</taxon>
        <taxon>Exophiala</taxon>
    </lineage>
</organism>
<protein>
    <submittedName>
        <fullName evidence="2">Uncharacterized protein</fullName>
    </submittedName>
</protein>
<reference evidence="2 3" key="1">
    <citation type="submission" date="2015-01" db="EMBL/GenBank/DDBJ databases">
        <title>The Genome Sequence of Exophiala xenobiotica CBS118157.</title>
        <authorList>
            <consortium name="The Broad Institute Genomics Platform"/>
            <person name="Cuomo C."/>
            <person name="de Hoog S."/>
            <person name="Gorbushina A."/>
            <person name="Stielow B."/>
            <person name="Teixiera M."/>
            <person name="Abouelleil A."/>
            <person name="Chapman S.B."/>
            <person name="Priest M."/>
            <person name="Young S.K."/>
            <person name="Wortman J."/>
            <person name="Nusbaum C."/>
            <person name="Birren B."/>
        </authorList>
    </citation>
    <scope>NUCLEOTIDE SEQUENCE [LARGE SCALE GENOMIC DNA]</scope>
    <source>
        <strain evidence="2 3">CBS 118157</strain>
    </source>
</reference>
<dbReference type="EMBL" id="KN847322">
    <property type="protein sequence ID" value="KIW51266.1"/>
    <property type="molecule type" value="Genomic_DNA"/>
</dbReference>
<sequence length="110" mass="12483">MPAKGATTVPEELIRESLFSRLIVVPVLCVSFLISLFFIDRQTSGGIFGQSNHKNAYYHSHQRKLAKQEINEAFQVRRKVIFAMCLLSAMSLAVVAWGIESIWTVWKVRA</sequence>
<gene>
    <name evidence="2" type="ORF">PV05_10005</name>
</gene>
<evidence type="ECO:0000313" key="2">
    <source>
        <dbReference type="EMBL" id="KIW51266.1"/>
    </source>
</evidence>
<feature type="transmembrane region" description="Helical" evidence="1">
    <location>
        <begin position="80"/>
        <end position="99"/>
    </location>
</feature>
<dbReference type="OrthoDB" id="76105at2759"/>
<dbReference type="RefSeq" id="XP_013311850.1">
    <property type="nucleotide sequence ID" value="XM_013456396.1"/>
</dbReference>
<dbReference type="GeneID" id="25331913"/>
<name>A0A0D2BGA5_9EURO</name>
<evidence type="ECO:0000256" key="1">
    <source>
        <dbReference type="SAM" id="Phobius"/>
    </source>
</evidence>
<evidence type="ECO:0000313" key="3">
    <source>
        <dbReference type="Proteomes" id="UP000054342"/>
    </source>
</evidence>
<dbReference type="HOGENOM" id="CLU_2176975_0_0_1"/>
<keyword evidence="3" id="KW-1185">Reference proteome</keyword>
<keyword evidence="1" id="KW-1133">Transmembrane helix</keyword>
<accession>A0A0D2BGA5</accession>